<dbReference type="Proteomes" id="UP000436468">
    <property type="component" value="Unassembled WGS sequence"/>
</dbReference>
<dbReference type="InterPro" id="IPR052516">
    <property type="entry name" value="N-heterocyclic_Hydroxylase"/>
</dbReference>
<name>A0A844SZ01_9BRAD</name>
<dbReference type="Gene3D" id="3.30.365.10">
    <property type="entry name" value="Aldehyde oxidase/xanthine dehydrogenase, molybdopterin binding domain"/>
    <property type="match status" value="5"/>
</dbReference>
<dbReference type="Pfam" id="PF20256">
    <property type="entry name" value="MoCoBD_2"/>
    <property type="match status" value="2"/>
</dbReference>
<dbReference type="GO" id="GO:0016491">
    <property type="term" value="F:oxidoreductase activity"/>
    <property type="evidence" value="ECO:0007669"/>
    <property type="project" value="InterPro"/>
</dbReference>
<sequence>MTLIDNLSERAADLSRRNFLRAGAIAGGGLLLSVSLPFASRESEAAASEGFAPNAFVRIGGDGKVVLTMPYVEMGQGTYTSIPMLIAEELEIGLTQVRLEHAPPSDKLYANPLLGVQATGNSNAMRGAWQPMRKAGATAKAMLVAAAAKRWNVEPGTCRAENGEVYHAASGRKLGYGELATDAAQMPVPENVTLKSPSEFKLIGTPAKRLDTPSKINGTAVYGIDARPPGVKVATLAQSPVFGGRVKRVDDAAAKAVKGVRQIVTLDDAVAVVADHMGAAKKGLAALTIEWDEGPHAKLATSDIARELEAATTKPGAVAQNIGDADKAMAGAATKVEATYQLPFLAHATMEPMNCTVHVRSDGCEIWVGSQALSRAQAVAAKVLNMAPEKVVVHNHLLGGGFGRRLEVDGVIRAVQIAKQVDAPVKVVWTREEDIQHDMYRPYWCDRIAVGLDASGKPVAWNNRFAGSSVLARWAPPAFRNGLDPDTTEGAIDLVYDIPNFHVEYVRVEPPGIPTAFWRSVGPSHNVFVTESVIDELAAAAKQDPVDYRRALLGKSPRAKAALELAAAKAGWGGKLPAGRGRGVSLQFVFGSYLAQVAEVEVAKDGSVRVHRVVCAMDCGTVVNPDTVQAQLQSGINFGVTAALYGEITLKDGRVEQSNFDSYQMLRIDQAPAIEVQIVPSTEPPGGMGETGTSGIVPAISNAIFAATGKRLRKMPVDPALLKQT</sequence>
<dbReference type="InterPro" id="IPR037165">
    <property type="entry name" value="AldOxase/xan_DH_Mopterin-bd_sf"/>
</dbReference>
<feature type="domain" description="Aldehyde oxidase/xanthine dehydrogenase a/b hammerhead" evidence="1">
    <location>
        <begin position="217"/>
        <end position="295"/>
    </location>
</feature>
<dbReference type="PIRSF" id="PIRSF036389">
    <property type="entry name" value="IOR_B"/>
    <property type="match status" value="1"/>
</dbReference>
<dbReference type="InterPro" id="IPR046867">
    <property type="entry name" value="AldOxase/xan_DH_MoCoBD2"/>
</dbReference>
<dbReference type="Gene3D" id="3.90.1170.50">
    <property type="entry name" value="Aldehyde oxidase/xanthine dehydrogenase, a/b hammerhead"/>
    <property type="match status" value="1"/>
</dbReference>
<keyword evidence="3" id="KW-1185">Reference proteome</keyword>
<dbReference type="AlphaFoldDB" id="A0A844SZ01"/>
<dbReference type="InterPro" id="IPR006311">
    <property type="entry name" value="TAT_signal"/>
</dbReference>
<dbReference type="InterPro" id="IPR012368">
    <property type="entry name" value="OxRdtase_Mopterin-bd_su_IorB"/>
</dbReference>
<dbReference type="EMBL" id="WQNF01000018">
    <property type="protein sequence ID" value="MVT68081.1"/>
    <property type="molecule type" value="Genomic_DNA"/>
</dbReference>
<dbReference type="InterPro" id="IPR000674">
    <property type="entry name" value="Ald_Oxase/Xan_DH_a/b"/>
</dbReference>
<dbReference type="RefSeq" id="WP_157346281.1">
    <property type="nucleotide sequence ID" value="NZ_WQNF01000018.1"/>
</dbReference>
<dbReference type="InterPro" id="IPR008274">
    <property type="entry name" value="AldOxase/xan_DH_MoCoBD1"/>
</dbReference>
<protein>
    <submittedName>
        <fullName evidence="2">Molybdopterin-dependent oxidoreductase</fullName>
    </submittedName>
</protein>
<dbReference type="SUPFAM" id="SSF56003">
    <property type="entry name" value="Molybdenum cofactor-binding domain"/>
    <property type="match status" value="2"/>
</dbReference>
<evidence type="ECO:0000259" key="1">
    <source>
        <dbReference type="SMART" id="SM01008"/>
    </source>
</evidence>
<dbReference type="Pfam" id="PF02738">
    <property type="entry name" value="MoCoBD_1"/>
    <property type="match status" value="1"/>
</dbReference>
<reference evidence="2 3" key="1">
    <citation type="submission" date="2019-12" db="EMBL/GenBank/DDBJ databases">
        <title>Draft genome sequences Bradyrhizobium cajani AMBPC1010, Bradyrhizobium pachyrhizi AMBPC1040 and Bradyrhizobium yuanmingense ALSPC3051, three plant growth promoting strains isolated from nodules of Cajanus cajan L. in Dominican Republic.</title>
        <authorList>
            <person name="Flores-Felix J.D."/>
            <person name="Araujo J."/>
            <person name="Diaz-Alcantara C."/>
            <person name="Gonzalez-Andres F."/>
            <person name="Velazquez E."/>
        </authorList>
    </citation>
    <scope>NUCLEOTIDE SEQUENCE [LARGE SCALE GENOMIC DNA]</scope>
    <source>
        <strain evidence="2 3">1040</strain>
    </source>
</reference>
<proteinExistence type="predicted"/>
<dbReference type="InterPro" id="IPR019546">
    <property type="entry name" value="TAT_signal_bac_arc"/>
</dbReference>
<dbReference type="NCBIfam" id="TIGR01409">
    <property type="entry name" value="TAT_signal_seq"/>
    <property type="match status" value="1"/>
</dbReference>
<evidence type="ECO:0000313" key="2">
    <source>
        <dbReference type="EMBL" id="MVT68081.1"/>
    </source>
</evidence>
<evidence type="ECO:0000313" key="3">
    <source>
        <dbReference type="Proteomes" id="UP000436468"/>
    </source>
</evidence>
<dbReference type="PROSITE" id="PS51318">
    <property type="entry name" value="TAT"/>
    <property type="match status" value="1"/>
</dbReference>
<organism evidence="2 3">
    <name type="scientific">Bradyrhizobium pachyrhizi</name>
    <dbReference type="NCBI Taxonomy" id="280333"/>
    <lineage>
        <taxon>Bacteria</taxon>
        <taxon>Pseudomonadati</taxon>
        <taxon>Pseudomonadota</taxon>
        <taxon>Alphaproteobacteria</taxon>
        <taxon>Hyphomicrobiales</taxon>
        <taxon>Nitrobacteraceae</taxon>
        <taxon>Bradyrhizobium</taxon>
    </lineage>
</organism>
<dbReference type="SMART" id="SM01008">
    <property type="entry name" value="Ald_Xan_dh_C"/>
    <property type="match status" value="1"/>
</dbReference>
<comment type="caution">
    <text evidence="2">The sequence shown here is derived from an EMBL/GenBank/DDBJ whole genome shotgun (WGS) entry which is preliminary data.</text>
</comment>
<accession>A0A844SZ01</accession>
<dbReference type="PANTHER" id="PTHR47495">
    <property type="entry name" value="ALDEHYDE DEHYDROGENASE"/>
    <property type="match status" value="1"/>
</dbReference>
<gene>
    <name evidence="2" type="ORF">GPL21_23565</name>
</gene>
<dbReference type="PANTHER" id="PTHR47495:SF2">
    <property type="entry name" value="ALDEHYDE DEHYDROGENASE"/>
    <property type="match status" value="1"/>
</dbReference>